<evidence type="ECO:0000313" key="3">
    <source>
        <dbReference type="Proteomes" id="UP000054564"/>
    </source>
</evidence>
<organism evidence="2 3">
    <name type="scientific">Puccinia striiformis f. sp. tritici PST-78</name>
    <dbReference type="NCBI Taxonomy" id="1165861"/>
    <lineage>
        <taxon>Eukaryota</taxon>
        <taxon>Fungi</taxon>
        <taxon>Dikarya</taxon>
        <taxon>Basidiomycota</taxon>
        <taxon>Pucciniomycotina</taxon>
        <taxon>Pucciniomycetes</taxon>
        <taxon>Pucciniales</taxon>
        <taxon>Pucciniaceae</taxon>
        <taxon>Puccinia</taxon>
    </lineage>
</organism>
<keyword evidence="3" id="KW-1185">Reference proteome</keyword>
<sequence>MRFRLVSSALRAETHNKPSQAGRPTQQTPTRRPNFAHRVVGTLKKVLRVFNNGQNIELELPEGDKRHPSMHVSKIKPYYSRQEEAALDAPEVSSSQIVAPPSDDPTKFVTNITLATP</sequence>
<name>A0A0L0V0V5_9BASI</name>
<comment type="caution">
    <text evidence="2">The sequence shown here is derived from an EMBL/GenBank/DDBJ whole genome shotgun (WGS) entry which is preliminary data.</text>
</comment>
<accession>A0A0L0V0V5</accession>
<dbReference type="EMBL" id="AJIL01000150">
    <property type="protein sequence ID" value="KNE92910.1"/>
    <property type="molecule type" value="Genomic_DNA"/>
</dbReference>
<dbReference type="AlphaFoldDB" id="A0A0L0V0V5"/>
<dbReference type="Proteomes" id="UP000054564">
    <property type="component" value="Unassembled WGS sequence"/>
</dbReference>
<gene>
    <name evidence="2" type="ORF">PSTG_13698</name>
</gene>
<evidence type="ECO:0000313" key="2">
    <source>
        <dbReference type="EMBL" id="KNE92910.1"/>
    </source>
</evidence>
<reference evidence="3" key="1">
    <citation type="submission" date="2014-03" db="EMBL/GenBank/DDBJ databases">
        <title>The Genome Sequence of Puccinia striiformis f. sp. tritici PST-78.</title>
        <authorList>
            <consortium name="The Broad Institute Genome Sequencing Platform"/>
            <person name="Cuomo C."/>
            <person name="Hulbert S."/>
            <person name="Chen X."/>
            <person name="Walker B."/>
            <person name="Young S.K."/>
            <person name="Zeng Q."/>
            <person name="Gargeya S."/>
            <person name="Fitzgerald M."/>
            <person name="Haas B."/>
            <person name="Abouelleil A."/>
            <person name="Alvarado L."/>
            <person name="Arachchi H.M."/>
            <person name="Berlin A.M."/>
            <person name="Chapman S.B."/>
            <person name="Goldberg J."/>
            <person name="Griggs A."/>
            <person name="Gujja S."/>
            <person name="Hansen M."/>
            <person name="Howarth C."/>
            <person name="Imamovic A."/>
            <person name="Larimer J."/>
            <person name="McCowan C."/>
            <person name="Montmayeur A."/>
            <person name="Murphy C."/>
            <person name="Neiman D."/>
            <person name="Pearson M."/>
            <person name="Priest M."/>
            <person name="Roberts A."/>
            <person name="Saif S."/>
            <person name="Shea T."/>
            <person name="Sisk P."/>
            <person name="Sykes S."/>
            <person name="Wortman J."/>
            <person name="Nusbaum C."/>
            <person name="Birren B."/>
        </authorList>
    </citation>
    <scope>NUCLEOTIDE SEQUENCE [LARGE SCALE GENOMIC DNA]</scope>
    <source>
        <strain evidence="3">race PST-78</strain>
    </source>
</reference>
<feature type="region of interest" description="Disordered" evidence="1">
    <location>
        <begin position="1"/>
        <end position="34"/>
    </location>
</feature>
<evidence type="ECO:0000256" key="1">
    <source>
        <dbReference type="SAM" id="MobiDB-lite"/>
    </source>
</evidence>
<feature type="compositionally biased region" description="Polar residues" evidence="1">
    <location>
        <begin position="17"/>
        <end position="31"/>
    </location>
</feature>
<protein>
    <submittedName>
        <fullName evidence="2">Uncharacterized protein</fullName>
    </submittedName>
</protein>
<proteinExistence type="predicted"/>